<accession>A0ACC3MIS4</accession>
<evidence type="ECO:0000313" key="2">
    <source>
        <dbReference type="Proteomes" id="UP001281147"/>
    </source>
</evidence>
<evidence type="ECO:0000313" key="1">
    <source>
        <dbReference type="EMBL" id="KAK3696760.1"/>
    </source>
</evidence>
<name>A0ACC3MIS4_9PEZI</name>
<keyword evidence="2" id="KW-1185">Reference proteome</keyword>
<dbReference type="Proteomes" id="UP001281147">
    <property type="component" value="Unassembled WGS sequence"/>
</dbReference>
<dbReference type="EMBL" id="JAUTXU010000236">
    <property type="protein sequence ID" value="KAK3696760.1"/>
    <property type="molecule type" value="Genomic_DNA"/>
</dbReference>
<proteinExistence type="predicted"/>
<organism evidence="1 2">
    <name type="scientific">Vermiconidia calcicola</name>
    <dbReference type="NCBI Taxonomy" id="1690605"/>
    <lineage>
        <taxon>Eukaryota</taxon>
        <taxon>Fungi</taxon>
        <taxon>Dikarya</taxon>
        <taxon>Ascomycota</taxon>
        <taxon>Pezizomycotina</taxon>
        <taxon>Dothideomycetes</taxon>
        <taxon>Dothideomycetidae</taxon>
        <taxon>Mycosphaerellales</taxon>
        <taxon>Extremaceae</taxon>
        <taxon>Vermiconidia</taxon>
    </lineage>
</organism>
<comment type="caution">
    <text evidence="1">The sequence shown here is derived from an EMBL/GenBank/DDBJ whole genome shotgun (WGS) entry which is preliminary data.</text>
</comment>
<sequence length="216" mass="22686">MSSLRLPIQTASIAISLMSAGGIACLSLFDIPELQSQPASRSLPSIRWLFSRGSHIFPTASLLSTAGFAYLAINTLPQGRAVTQLLSLGSNSTKINAYLAAAVLNFAIGPFTSTMVPTNFRLIELNEQKGGARSEKSAKEGKFGAGERSAEESTGGKGDVNQFTDLSNPQTQAQNKSSPEEDKEVRELLGKFGRLNAVRAVLMGAGGVAGVIAAQL</sequence>
<reference evidence="1" key="1">
    <citation type="submission" date="2023-07" db="EMBL/GenBank/DDBJ databases">
        <title>Black Yeasts Isolated from many extreme environments.</title>
        <authorList>
            <person name="Coleine C."/>
            <person name="Stajich J.E."/>
            <person name="Selbmann L."/>
        </authorList>
    </citation>
    <scope>NUCLEOTIDE SEQUENCE</scope>
    <source>
        <strain evidence="1">CCFEE 5714</strain>
    </source>
</reference>
<gene>
    <name evidence="1" type="ORF">LTR37_017784</name>
</gene>
<protein>
    <submittedName>
        <fullName evidence="1">Uncharacterized protein</fullName>
    </submittedName>
</protein>